<dbReference type="Proteomes" id="UP000681967">
    <property type="component" value="Unassembled WGS sequence"/>
</dbReference>
<proteinExistence type="predicted"/>
<feature type="non-terminal residue" evidence="2">
    <location>
        <position position="67"/>
    </location>
</feature>
<gene>
    <name evidence="2" type="ORF">BYL167_LOCUS26849</name>
    <name evidence="3" type="ORF">GIL414_LOCUS30624</name>
</gene>
<feature type="compositionally biased region" description="Polar residues" evidence="1">
    <location>
        <begin position="1"/>
        <end position="13"/>
    </location>
</feature>
<dbReference type="Proteomes" id="UP000681720">
    <property type="component" value="Unassembled WGS sequence"/>
</dbReference>
<sequence>MNGNRYQTPTKQLSARLDRSLSRTKDDSEANIIRSNTTASLSEQAKPDELASGLATMGLLNDSDMNK</sequence>
<feature type="compositionally biased region" description="Polar residues" evidence="1">
    <location>
        <begin position="33"/>
        <end position="43"/>
    </location>
</feature>
<protein>
    <submittedName>
        <fullName evidence="2">Uncharacterized protein</fullName>
    </submittedName>
</protein>
<feature type="compositionally biased region" description="Basic and acidic residues" evidence="1">
    <location>
        <begin position="16"/>
        <end position="28"/>
    </location>
</feature>
<dbReference type="EMBL" id="CAJOBJ010059332">
    <property type="protein sequence ID" value="CAF4411046.1"/>
    <property type="molecule type" value="Genomic_DNA"/>
</dbReference>
<evidence type="ECO:0000313" key="4">
    <source>
        <dbReference type="Proteomes" id="UP000681967"/>
    </source>
</evidence>
<dbReference type="AlphaFoldDB" id="A0A8S2TDP5"/>
<evidence type="ECO:0000313" key="3">
    <source>
        <dbReference type="EMBL" id="CAF4411046.1"/>
    </source>
</evidence>
<feature type="region of interest" description="Disordered" evidence="1">
    <location>
        <begin position="1"/>
        <end position="47"/>
    </location>
</feature>
<comment type="caution">
    <text evidence="2">The sequence shown here is derived from an EMBL/GenBank/DDBJ whole genome shotgun (WGS) entry which is preliminary data.</text>
</comment>
<accession>A0A8S2TDP5</accession>
<reference evidence="2" key="1">
    <citation type="submission" date="2021-02" db="EMBL/GenBank/DDBJ databases">
        <authorList>
            <person name="Nowell W R."/>
        </authorList>
    </citation>
    <scope>NUCLEOTIDE SEQUENCE</scope>
</reference>
<name>A0A8S2TDP5_9BILA</name>
<evidence type="ECO:0000256" key="1">
    <source>
        <dbReference type="SAM" id="MobiDB-lite"/>
    </source>
</evidence>
<evidence type="ECO:0000313" key="2">
    <source>
        <dbReference type="EMBL" id="CAF4284945.1"/>
    </source>
</evidence>
<dbReference type="EMBL" id="CAJOBH010032499">
    <property type="protein sequence ID" value="CAF4284945.1"/>
    <property type="molecule type" value="Genomic_DNA"/>
</dbReference>
<organism evidence="2 4">
    <name type="scientific">Rotaria magnacalcarata</name>
    <dbReference type="NCBI Taxonomy" id="392030"/>
    <lineage>
        <taxon>Eukaryota</taxon>
        <taxon>Metazoa</taxon>
        <taxon>Spiralia</taxon>
        <taxon>Gnathifera</taxon>
        <taxon>Rotifera</taxon>
        <taxon>Eurotatoria</taxon>
        <taxon>Bdelloidea</taxon>
        <taxon>Philodinida</taxon>
        <taxon>Philodinidae</taxon>
        <taxon>Rotaria</taxon>
    </lineage>
</organism>